<comment type="caution">
    <text evidence="2">The sequence shown here is derived from an EMBL/GenBank/DDBJ whole genome shotgun (WGS) entry which is preliminary data.</text>
</comment>
<evidence type="ECO:0000313" key="1">
    <source>
        <dbReference type="EMBL" id="TDS26566.1"/>
    </source>
</evidence>
<dbReference type="Proteomes" id="UP000295758">
    <property type="component" value="Unassembled WGS sequence"/>
</dbReference>
<keyword evidence="2" id="KW-0808">Transferase</keyword>
<dbReference type="EMBL" id="SOAA01000034">
    <property type="protein sequence ID" value="TDS26566.1"/>
    <property type="molecule type" value="Genomic_DNA"/>
</dbReference>
<evidence type="ECO:0000313" key="4">
    <source>
        <dbReference type="Proteomes" id="UP000295758"/>
    </source>
</evidence>
<evidence type="ECO:0000313" key="3">
    <source>
        <dbReference type="Proteomes" id="UP000295472"/>
    </source>
</evidence>
<dbReference type="AlphaFoldDB" id="A0A4R8GDT4"/>
<dbReference type="RefSeq" id="WP_133618411.1">
    <property type="nucleotide sequence ID" value="NZ_SOAA01000034.1"/>
</dbReference>
<dbReference type="GeneID" id="57014076"/>
<gene>
    <name evidence="1" type="ORF">BY453_13414</name>
    <name evidence="2" type="ORF">C7954_1721</name>
</gene>
<reference evidence="1 4" key="1">
    <citation type="submission" date="2019-03" db="EMBL/GenBank/DDBJ databases">
        <title>Deep subsurface shale carbon reservoir microbial communities from Ohio and West Virginia, USA.</title>
        <authorList>
            <person name="Wrighton K."/>
        </authorList>
    </citation>
    <scope>NUCLEOTIDE SEQUENCE [LARGE SCALE GENOMIC DNA]</scope>
    <source>
        <strain evidence="1 4">UTICA-S4D12</strain>
    </source>
</reference>
<evidence type="ECO:0000313" key="2">
    <source>
        <dbReference type="EMBL" id="TDX35043.1"/>
    </source>
</evidence>
<dbReference type="InterPro" id="IPR036890">
    <property type="entry name" value="HATPase_C_sf"/>
</dbReference>
<dbReference type="GO" id="GO:0016301">
    <property type="term" value="F:kinase activity"/>
    <property type="evidence" value="ECO:0007669"/>
    <property type="project" value="UniProtKB-KW"/>
</dbReference>
<keyword evidence="2" id="KW-0418">Kinase</keyword>
<dbReference type="Gene3D" id="3.30.565.10">
    <property type="entry name" value="Histidine kinase-like ATPase, C-terminal domain"/>
    <property type="match status" value="1"/>
</dbReference>
<sequence>MGKMNILPDAKELWKGIGGHFDSLSQVLCEFIDNTISNYRANKVPMKTIRITLNKSRNGNAEVLIEDSGTGIKELDSAFKLGDKEIQESPMNEHGFGFKHALATADPENNNWEVYTRTEDDLDNGVYKYISAPYKYDIESKNISINDKRWPGEFNKTGTIIKFECSMELFNTIQKGIRGRASFSRCLDYLREELGYIYSFIIEQGEITINIISDEIDNGNGQPYNEVVPSIKPNIVDYYKPKNGSIKKDLGGGEVKIDYAFAQVDDNENNIKYYKKNGSSNGLELRINGRIMETNLFKEVWELENHPSYNHYLVQVNLISDNLSALPKTRTSKNGLRVGDKKLDALFNWIRSASKNKPPKQLAGAIHERELVSKLSELKENHLTAPDKHIETEYEVFKSINSPVPVDLYVYDGHNITLYEAKKDIADVKSIYQLLMYWDGAVMDGLKPHKGVLIASEFSDGVDDVIDFINSKKDDDGNDYNFTKTTWKNNNIGYPKP</sequence>
<dbReference type="Proteomes" id="UP000295472">
    <property type="component" value="Unassembled WGS sequence"/>
</dbReference>
<organism evidence="2 3">
    <name type="scientific">Halanaerobium congolense</name>
    <dbReference type="NCBI Taxonomy" id="54121"/>
    <lineage>
        <taxon>Bacteria</taxon>
        <taxon>Bacillati</taxon>
        <taxon>Bacillota</taxon>
        <taxon>Clostridia</taxon>
        <taxon>Halanaerobiales</taxon>
        <taxon>Halanaerobiaceae</taxon>
        <taxon>Halanaerobium</taxon>
    </lineage>
</organism>
<reference evidence="2 3" key="2">
    <citation type="submission" date="2019-03" db="EMBL/GenBank/DDBJ databases">
        <title>Subsurface microbial communities from deep shales in Ohio and West Virginia, USA.</title>
        <authorList>
            <person name="Wrighton K."/>
        </authorList>
    </citation>
    <scope>NUCLEOTIDE SEQUENCE [LARGE SCALE GENOMIC DNA]</scope>
    <source>
        <strain evidence="2 3">DSMZ 11287</strain>
    </source>
</reference>
<proteinExistence type="predicted"/>
<name>A0A4R8GDT4_9FIRM</name>
<dbReference type="SUPFAM" id="SSF55874">
    <property type="entry name" value="ATPase domain of HSP90 chaperone/DNA topoisomerase II/histidine kinase"/>
    <property type="match status" value="1"/>
</dbReference>
<accession>A0A4R8GDT4</accession>
<protein>
    <submittedName>
        <fullName evidence="2">Histidine kinase/DNA gyrase B/HSP90-like ATPase</fullName>
    </submittedName>
</protein>
<dbReference type="EMBL" id="SOEF01000072">
    <property type="protein sequence ID" value="TDX35043.1"/>
    <property type="molecule type" value="Genomic_DNA"/>
</dbReference>